<evidence type="ECO:0000313" key="3">
    <source>
        <dbReference type="Proteomes" id="UP001293718"/>
    </source>
</evidence>
<dbReference type="SUPFAM" id="SSF55718">
    <property type="entry name" value="SCP-like"/>
    <property type="match status" value="1"/>
</dbReference>
<protein>
    <submittedName>
        <fullName evidence="2">SCP2 sterol-binding domain-containing protein</fullName>
    </submittedName>
</protein>
<proteinExistence type="predicted"/>
<dbReference type="InterPro" id="IPR036527">
    <property type="entry name" value="SCP2_sterol-bd_dom_sf"/>
</dbReference>
<dbReference type="EMBL" id="JAXOJX010000022">
    <property type="protein sequence ID" value="MDZ5457768.1"/>
    <property type="molecule type" value="Genomic_DNA"/>
</dbReference>
<comment type="caution">
    <text evidence="2">The sequence shown here is derived from an EMBL/GenBank/DDBJ whole genome shotgun (WGS) entry which is preliminary data.</text>
</comment>
<gene>
    <name evidence="2" type="ORF">SM757_14405</name>
</gene>
<dbReference type="Proteomes" id="UP001293718">
    <property type="component" value="Unassembled WGS sequence"/>
</dbReference>
<dbReference type="Gene3D" id="3.30.1050.10">
    <property type="entry name" value="SCP2 sterol-binding domain"/>
    <property type="match status" value="1"/>
</dbReference>
<reference evidence="2 3" key="1">
    <citation type="submission" date="2023-11" db="EMBL/GenBank/DDBJ databases">
        <title>Draft genome of Azohydromonas lata strain H1 (DSM1123), a polyhydroxyalkanoate producer.</title>
        <authorList>
            <person name="Traversa D."/>
            <person name="D'Addabbo P."/>
            <person name="Pazzani C."/>
            <person name="Manzari C."/>
            <person name="Chiara M."/>
            <person name="Scrascia M."/>
        </authorList>
    </citation>
    <scope>NUCLEOTIDE SEQUENCE [LARGE SCALE GENOMIC DNA]</scope>
    <source>
        <strain evidence="2 3">H1</strain>
    </source>
</reference>
<evidence type="ECO:0000313" key="2">
    <source>
        <dbReference type="EMBL" id="MDZ5457768.1"/>
    </source>
</evidence>
<name>A0ABU5IF67_9BURK</name>
<organism evidence="2 3">
    <name type="scientific">Azohydromonas lata</name>
    <dbReference type="NCBI Taxonomy" id="45677"/>
    <lineage>
        <taxon>Bacteria</taxon>
        <taxon>Pseudomonadati</taxon>
        <taxon>Pseudomonadota</taxon>
        <taxon>Betaproteobacteria</taxon>
        <taxon>Burkholderiales</taxon>
        <taxon>Sphaerotilaceae</taxon>
        <taxon>Azohydromonas</taxon>
    </lineage>
</organism>
<evidence type="ECO:0000259" key="1">
    <source>
        <dbReference type="Pfam" id="PF02036"/>
    </source>
</evidence>
<accession>A0ABU5IF67</accession>
<keyword evidence="3" id="KW-1185">Reference proteome</keyword>
<dbReference type="InterPro" id="IPR003033">
    <property type="entry name" value="SCP2_sterol-bd_dom"/>
</dbReference>
<sequence>MKADELLNKLPPMPQGLRRLVARLPWQPPSLVLALGLQRLLWPKLDEWQRNELARSVVEVEVIDLGLRGRVWIAPQAGFEVAPSSLAPRVRIKARAADYLRLLRGQEDPDRLFFERALVIEGDTEYALLLKNTLDAVGPLQLDASVLPRPPAFPFRRRGA</sequence>
<feature type="domain" description="SCP2" evidence="1">
    <location>
        <begin position="51"/>
        <end position="135"/>
    </location>
</feature>
<dbReference type="RefSeq" id="WP_322465991.1">
    <property type="nucleotide sequence ID" value="NZ_JAXOJX010000022.1"/>
</dbReference>
<dbReference type="Pfam" id="PF02036">
    <property type="entry name" value="SCP2"/>
    <property type="match status" value="1"/>
</dbReference>